<organism evidence="1 2">
    <name type="scientific">Cyphellophora europaea (strain CBS 101466)</name>
    <name type="common">Phialophora europaea</name>
    <dbReference type="NCBI Taxonomy" id="1220924"/>
    <lineage>
        <taxon>Eukaryota</taxon>
        <taxon>Fungi</taxon>
        <taxon>Dikarya</taxon>
        <taxon>Ascomycota</taxon>
        <taxon>Pezizomycotina</taxon>
        <taxon>Eurotiomycetes</taxon>
        <taxon>Chaetothyriomycetidae</taxon>
        <taxon>Chaetothyriales</taxon>
        <taxon>Cyphellophoraceae</taxon>
        <taxon>Cyphellophora</taxon>
    </lineage>
</organism>
<dbReference type="InterPro" id="IPR052761">
    <property type="entry name" value="Fungal_Detox/Toxin_TFs"/>
</dbReference>
<dbReference type="InParanoid" id="W2SCB1"/>
<evidence type="ECO:0000313" key="2">
    <source>
        <dbReference type="Proteomes" id="UP000030752"/>
    </source>
</evidence>
<dbReference type="GeneID" id="19976730"/>
<protein>
    <recommendedName>
        <fullName evidence="3">Transcription factor domain-containing protein</fullName>
    </recommendedName>
</protein>
<dbReference type="PANTHER" id="PTHR47425:SF3">
    <property type="entry name" value="ZN(II)2CYS6 TRANSCRIPTION FACTOR (EUROFUNG)"/>
    <property type="match status" value="1"/>
</dbReference>
<evidence type="ECO:0008006" key="3">
    <source>
        <dbReference type="Google" id="ProtNLM"/>
    </source>
</evidence>
<name>W2SCB1_CYPE1</name>
<dbReference type="OrthoDB" id="5041285at2759"/>
<reference evidence="1 2" key="1">
    <citation type="submission" date="2013-03" db="EMBL/GenBank/DDBJ databases">
        <title>The Genome Sequence of Phialophora europaea CBS 101466.</title>
        <authorList>
            <consortium name="The Broad Institute Genomics Platform"/>
            <person name="Cuomo C."/>
            <person name="de Hoog S."/>
            <person name="Gorbushina A."/>
            <person name="Walker B."/>
            <person name="Young S.K."/>
            <person name="Zeng Q."/>
            <person name="Gargeya S."/>
            <person name="Fitzgerald M."/>
            <person name="Haas B."/>
            <person name="Abouelleil A."/>
            <person name="Allen A.W."/>
            <person name="Alvarado L."/>
            <person name="Arachchi H.M."/>
            <person name="Berlin A.M."/>
            <person name="Chapman S.B."/>
            <person name="Gainer-Dewar J."/>
            <person name="Goldberg J."/>
            <person name="Griggs A."/>
            <person name="Gujja S."/>
            <person name="Hansen M."/>
            <person name="Howarth C."/>
            <person name="Imamovic A."/>
            <person name="Ireland A."/>
            <person name="Larimer J."/>
            <person name="McCowan C."/>
            <person name="Murphy C."/>
            <person name="Pearson M."/>
            <person name="Poon T.W."/>
            <person name="Priest M."/>
            <person name="Roberts A."/>
            <person name="Saif S."/>
            <person name="Shea T."/>
            <person name="Sisk P."/>
            <person name="Sykes S."/>
            <person name="Wortman J."/>
            <person name="Nusbaum C."/>
            <person name="Birren B."/>
        </authorList>
    </citation>
    <scope>NUCLEOTIDE SEQUENCE [LARGE SCALE GENOMIC DNA]</scope>
    <source>
        <strain evidence="1 2">CBS 101466</strain>
    </source>
</reference>
<dbReference type="HOGENOM" id="CLU_583965_0_0_1"/>
<evidence type="ECO:0000313" key="1">
    <source>
        <dbReference type="EMBL" id="ETN45559.1"/>
    </source>
</evidence>
<dbReference type="VEuPathDB" id="FungiDB:HMPREF1541_09391"/>
<dbReference type="CDD" id="cd12148">
    <property type="entry name" value="fungal_TF_MHR"/>
    <property type="match status" value="1"/>
</dbReference>
<dbReference type="Proteomes" id="UP000030752">
    <property type="component" value="Unassembled WGS sequence"/>
</dbReference>
<proteinExistence type="predicted"/>
<accession>W2SCB1</accession>
<gene>
    <name evidence="1" type="ORF">HMPREF1541_09391</name>
</gene>
<dbReference type="EMBL" id="KB822712">
    <property type="protein sequence ID" value="ETN45559.1"/>
    <property type="molecule type" value="Genomic_DNA"/>
</dbReference>
<dbReference type="AlphaFoldDB" id="W2SCB1"/>
<dbReference type="STRING" id="1220924.W2SCB1"/>
<dbReference type="PANTHER" id="PTHR47425">
    <property type="entry name" value="FARB-RELATED"/>
    <property type="match status" value="1"/>
</dbReference>
<keyword evidence="2" id="KW-1185">Reference proteome</keyword>
<dbReference type="RefSeq" id="XP_008712287.1">
    <property type="nucleotide sequence ID" value="XM_008714065.1"/>
</dbReference>
<sequence>MSWASQASSVTTVPSIGDLSHEDIASAVHLNEKNSLPSSVKPLATTLAHHTRDELLSLGCFELPDYDTCRELIRAYGRWIHPTLPMVDLLQLSAVFSDKDSGSASLLLLKAVLMVSYPLVGHDTSRQPALARQVESLVRANAERDPILVLQTLILMTYNETDSQGRNSYYWMRMASKFSARLLADAQVLSDTRPALRATFWSLMARDATVSLAARRPRQCKFEIPASFQKRPAVVKMQTTGFLDYETNSLRYSNVQESLHELCNAIQVTMDSKHSQDSLASVQEPAELLTAWYEHWHERLRSIADQTGEPSFRVHQAVILGYWSLAVVTLHCWNPSHKLEPTPEQSNKSEVVATALNTITSVYLSLYEQNLTQYIPSTAVTALAPAAVAHLMNSTSLDWEVRAISTHKYYLCWQVLRDLSSKYESAGQVMSMMDTLGQGLKDSFDTGTAEQAARLRIWCTDLRSSMGG</sequence>